<evidence type="ECO:0000313" key="4">
    <source>
        <dbReference type="EMBL" id="MCK9688040.1"/>
    </source>
</evidence>
<name>A0A9X2C3T2_9BURK</name>
<dbReference type="PROSITE" id="PS51186">
    <property type="entry name" value="GNAT"/>
    <property type="match status" value="1"/>
</dbReference>
<dbReference type="InterPro" id="IPR000182">
    <property type="entry name" value="GNAT_dom"/>
</dbReference>
<dbReference type="GO" id="GO:0016747">
    <property type="term" value="F:acyltransferase activity, transferring groups other than amino-acyl groups"/>
    <property type="evidence" value="ECO:0007669"/>
    <property type="project" value="InterPro"/>
</dbReference>
<evidence type="ECO:0000256" key="1">
    <source>
        <dbReference type="ARBA" id="ARBA00022679"/>
    </source>
</evidence>
<keyword evidence="5" id="KW-1185">Reference proteome</keyword>
<keyword evidence="2" id="KW-0012">Acyltransferase</keyword>
<gene>
    <name evidence="4" type="ORF">LPC04_20240</name>
</gene>
<accession>A0A9X2C3T2</accession>
<dbReference type="RefSeq" id="WP_275684086.1">
    <property type="nucleotide sequence ID" value="NZ_JAJLJH010000007.1"/>
</dbReference>
<dbReference type="PANTHER" id="PTHR43877:SF2">
    <property type="entry name" value="AMINOALKYLPHOSPHONATE N-ACETYLTRANSFERASE-RELATED"/>
    <property type="match status" value="1"/>
</dbReference>
<dbReference type="InterPro" id="IPR050832">
    <property type="entry name" value="Bact_Acetyltransf"/>
</dbReference>
<evidence type="ECO:0000313" key="5">
    <source>
        <dbReference type="Proteomes" id="UP001139353"/>
    </source>
</evidence>
<feature type="domain" description="N-acetyltransferase" evidence="3">
    <location>
        <begin position="4"/>
        <end position="167"/>
    </location>
</feature>
<dbReference type="Gene3D" id="3.40.630.30">
    <property type="match status" value="1"/>
</dbReference>
<proteinExistence type="predicted"/>
<organism evidence="4 5">
    <name type="scientific">Scleromatobacter humisilvae</name>
    <dbReference type="NCBI Taxonomy" id="2897159"/>
    <lineage>
        <taxon>Bacteria</taxon>
        <taxon>Pseudomonadati</taxon>
        <taxon>Pseudomonadota</taxon>
        <taxon>Betaproteobacteria</taxon>
        <taxon>Burkholderiales</taxon>
        <taxon>Sphaerotilaceae</taxon>
        <taxon>Scleromatobacter</taxon>
    </lineage>
</organism>
<dbReference type="Pfam" id="PF00583">
    <property type="entry name" value="Acetyltransf_1"/>
    <property type="match status" value="1"/>
</dbReference>
<evidence type="ECO:0000259" key="3">
    <source>
        <dbReference type="PROSITE" id="PS51186"/>
    </source>
</evidence>
<comment type="caution">
    <text evidence="4">The sequence shown here is derived from an EMBL/GenBank/DDBJ whole genome shotgun (WGS) entry which is preliminary data.</text>
</comment>
<dbReference type="EMBL" id="JAJLJH010000007">
    <property type="protein sequence ID" value="MCK9688040.1"/>
    <property type="molecule type" value="Genomic_DNA"/>
</dbReference>
<dbReference type="PANTHER" id="PTHR43877">
    <property type="entry name" value="AMINOALKYLPHOSPHONATE N-ACETYLTRANSFERASE-RELATED-RELATED"/>
    <property type="match status" value="1"/>
</dbReference>
<dbReference type="SUPFAM" id="SSF55729">
    <property type="entry name" value="Acyl-CoA N-acyltransferases (Nat)"/>
    <property type="match status" value="1"/>
</dbReference>
<sequence>MIDFAIRRLRSGDSLEELTRLLHRAFNELALRGLDCQCASQSVARTRERVERGECFIAVSGAQVIGTVTLESVDRHSSIPTYRDPGTASVHQLAVDPARQGAGVGRALIAHATAWARARRHGRLALDTPEGAVRQLAWYFDRGFDIVETAHVPGRRYASVVLAKPLAPGAGIAGAASASP</sequence>
<evidence type="ECO:0000256" key="2">
    <source>
        <dbReference type="ARBA" id="ARBA00023315"/>
    </source>
</evidence>
<dbReference type="InterPro" id="IPR016181">
    <property type="entry name" value="Acyl_CoA_acyltransferase"/>
</dbReference>
<dbReference type="Proteomes" id="UP001139353">
    <property type="component" value="Unassembled WGS sequence"/>
</dbReference>
<reference evidence="4" key="1">
    <citation type="submission" date="2021-11" db="EMBL/GenBank/DDBJ databases">
        <title>BS-T2-15 a new species belonging to the Comamonadaceae family isolated from the soil of a French oak forest.</title>
        <authorList>
            <person name="Mieszkin S."/>
            <person name="Alain K."/>
        </authorList>
    </citation>
    <scope>NUCLEOTIDE SEQUENCE</scope>
    <source>
        <strain evidence="4">BS-T2-15</strain>
    </source>
</reference>
<keyword evidence="1" id="KW-0808">Transferase</keyword>
<dbReference type="CDD" id="cd04301">
    <property type="entry name" value="NAT_SF"/>
    <property type="match status" value="1"/>
</dbReference>
<protein>
    <submittedName>
        <fullName evidence="4">GNAT family N-acetyltransferase</fullName>
    </submittedName>
</protein>
<dbReference type="AlphaFoldDB" id="A0A9X2C3T2"/>